<evidence type="ECO:0000313" key="5">
    <source>
        <dbReference type="Proteomes" id="UP000199223"/>
    </source>
</evidence>
<evidence type="ECO:0000256" key="2">
    <source>
        <dbReference type="ARBA" id="ARBA00022801"/>
    </source>
</evidence>
<evidence type="ECO:0000256" key="1">
    <source>
        <dbReference type="ARBA" id="ARBA00022729"/>
    </source>
</evidence>
<keyword evidence="1" id="KW-0732">Signal</keyword>
<reference evidence="5" key="1">
    <citation type="submission" date="2016-10" db="EMBL/GenBank/DDBJ databases">
        <authorList>
            <person name="Varghese N."/>
            <person name="Submissions S."/>
        </authorList>
    </citation>
    <scope>NUCLEOTIDE SEQUENCE [LARGE SCALE GENOMIC DNA]</scope>
    <source>
        <strain evidence="5">CGMCC 1.10218</strain>
    </source>
</reference>
<dbReference type="AlphaFoldDB" id="A0A1H7BVT5"/>
<organism evidence="4 5">
    <name type="scientific">Deinococcus reticulitermitis</name>
    <dbReference type="NCBI Taxonomy" id="856736"/>
    <lineage>
        <taxon>Bacteria</taxon>
        <taxon>Thermotogati</taxon>
        <taxon>Deinococcota</taxon>
        <taxon>Deinococci</taxon>
        <taxon>Deinococcales</taxon>
        <taxon>Deinococcaceae</taxon>
        <taxon>Deinococcus</taxon>
    </lineage>
</organism>
<keyword evidence="2" id="KW-0378">Hydrolase</keyword>
<protein>
    <submittedName>
        <fullName evidence="4">Phospholipase/carboxylesterase</fullName>
    </submittedName>
</protein>
<dbReference type="SUPFAM" id="SSF53474">
    <property type="entry name" value="alpha/beta-Hydrolases"/>
    <property type="match status" value="1"/>
</dbReference>
<dbReference type="STRING" id="856736.SAMN04488058_12021"/>
<dbReference type="RefSeq" id="WP_092265480.1">
    <property type="nucleotide sequence ID" value="NZ_FNZA01000020.1"/>
</dbReference>
<name>A0A1H7BVT5_9DEIO</name>
<dbReference type="PANTHER" id="PTHR43037:SF5">
    <property type="entry name" value="FERULOYL ESTERASE"/>
    <property type="match status" value="1"/>
</dbReference>
<gene>
    <name evidence="4" type="ORF">SAMN04488058_12021</name>
</gene>
<dbReference type="GO" id="GO:0016787">
    <property type="term" value="F:hydrolase activity"/>
    <property type="evidence" value="ECO:0007669"/>
    <property type="project" value="UniProtKB-KW"/>
</dbReference>
<sequence length="228" mass="24271">MTAPADHPARLRARPDPSAACPPPEVRGLIPLNLGGARDGLLYVPQRHPLEGPRPLIVACHGAGSEASHSVRPFVNAAEERGLLLLACDSRAGTWDMIRGGYGPDVAFIDRALSLVFSHYAVDPARLVLDGFSDGASYALSLGLGNGDLFSHLMAFSPGFLAPAAQLGRPRVFVSHGTADRVLPIERCGRVVARELRAAGYDLHYTEFEGGHTVPPGVQREALEWLGA</sequence>
<dbReference type="EMBL" id="FNZA01000020">
    <property type="protein sequence ID" value="SEJ81336.1"/>
    <property type="molecule type" value="Genomic_DNA"/>
</dbReference>
<dbReference type="InterPro" id="IPR029058">
    <property type="entry name" value="AB_hydrolase_fold"/>
</dbReference>
<proteinExistence type="predicted"/>
<dbReference type="Gene3D" id="3.40.50.1820">
    <property type="entry name" value="alpha/beta hydrolase"/>
    <property type="match status" value="1"/>
</dbReference>
<dbReference type="InterPro" id="IPR050955">
    <property type="entry name" value="Plant_Biomass_Hydrol_Est"/>
</dbReference>
<dbReference type="Proteomes" id="UP000199223">
    <property type="component" value="Unassembled WGS sequence"/>
</dbReference>
<evidence type="ECO:0000256" key="3">
    <source>
        <dbReference type="SAM" id="MobiDB-lite"/>
    </source>
</evidence>
<dbReference type="PANTHER" id="PTHR43037">
    <property type="entry name" value="UNNAMED PRODUCT-RELATED"/>
    <property type="match status" value="1"/>
</dbReference>
<dbReference type="OrthoDB" id="9805640at2"/>
<feature type="region of interest" description="Disordered" evidence="3">
    <location>
        <begin position="1"/>
        <end position="22"/>
    </location>
</feature>
<accession>A0A1H7BVT5</accession>
<evidence type="ECO:0000313" key="4">
    <source>
        <dbReference type="EMBL" id="SEJ81336.1"/>
    </source>
</evidence>
<keyword evidence="5" id="KW-1185">Reference proteome</keyword>